<dbReference type="Proteomes" id="UP000013782">
    <property type="component" value="Unassembled WGS sequence"/>
</dbReference>
<sequence>MKYKTYFPVVLFLSIALLLPLTWYKDIVMSQSLYRLLDYTGFQVFSIKFPIIYTYVTTLIVLLITVKRKKWLNFASGLISVFIALLIFFPTFMGFPVFSKLFFERFGFVSIFVILISGLTVFFIQLIKRE</sequence>
<organism evidence="2 3">
    <name type="scientific">Enterococcus pallens ATCC BAA-351</name>
    <dbReference type="NCBI Taxonomy" id="1158607"/>
    <lineage>
        <taxon>Bacteria</taxon>
        <taxon>Bacillati</taxon>
        <taxon>Bacillota</taxon>
        <taxon>Bacilli</taxon>
        <taxon>Lactobacillales</taxon>
        <taxon>Enterococcaceae</taxon>
        <taxon>Enterococcus</taxon>
    </lineage>
</organism>
<protein>
    <submittedName>
        <fullName evidence="2">Uncharacterized protein</fullName>
    </submittedName>
</protein>
<keyword evidence="1" id="KW-1133">Transmembrane helix</keyword>
<evidence type="ECO:0000313" key="3">
    <source>
        <dbReference type="Proteomes" id="UP000013782"/>
    </source>
</evidence>
<proteinExistence type="predicted"/>
<keyword evidence="1" id="KW-0812">Transmembrane</keyword>
<dbReference type="HOGENOM" id="CLU_1934790_0_0_9"/>
<dbReference type="AlphaFoldDB" id="R2TAT1"/>
<keyword evidence="3" id="KW-1185">Reference proteome</keyword>
<name>R2TAT1_9ENTE</name>
<evidence type="ECO:0000313" key="2">
    <source>
        <dbReference type="EMBL" id="EOH97334.1"/>
    </source>
</evidence>
<comment type="caution">
    <text evidence="2">The sequence shown here is derived from an EMBL/GenBank/DDBJ whole genome shotgun (WGS) entry which is preliminary data.</text>
</comment>
<dbReference type="EMBL" id="AJAQ01000001">
    <property type="protein sequence ID" value="EOH97334.1"/>
    <property type="molecule type" value="Genomic_DNA"/>
</dbReference>
<gene>
    <name evidence="2" type="ORF">UAU_00002</name>
</gene>
<evidence type="ECO:0000256" key="1">
    <source>
        <dbReference type="SAM" id="Phobius"/>
    </source>
</evidence>
<feature type="transmembrane region" description="Helical" evidence="1">
    <location>
        <begin position="44"/>
        <end position="64"/>
    </location>
</feature>
<feature type="transmembrane region" description="Helical" evidence="1">
    <location>
        <begin position="105"/>
        <end position="127"/>
    </location>
</feature>
<keyword evidence="1" id="KW-0472">Membrane</keyword>
<feature type="transmembrane region" description="Helical" evidence="1">
    <location>
        <begin position="7"/>
        <end position="24"/>
    </location>
</feature>
<accession>R2TAT1</accession>
<reference evidence="2 3" key="1">
    <citation type="submission" date="2013-02" db="EMBL/GenBank/DDBJ databases">
        <title>The Genome Sequence of Enterococcus pallens BAA-351.</title>
        <authorList>
            <consortium name="The Broad Institute Genome Sequencing Platform"/>
            <consortium name="The Broad Institute Genome Sequencing Center for Infectious Disease"/>
            <person name="Earl A.M."/>
            <person name="Gilmore M.S."/>
            <person name="Lebreton F."/>
            <person name="Walker B."/>
            <person name="Young S.K."/>
            <person name="Zeng Q."/>
            <person name="Gargeya S."/>
            <person name="Fitzgerald M."/>
            <person name="Haas B."/>
            <person name="Abouelleil A."/>
            <person name="Alvarado L."/>
            <person name="Arachchi H.M."/>
            <person name="Berlin A.M."/>
            <person name="Chapman S.B."/>
            <person name="Dewar J."/>
            <person name="Goldberg J."/>
            <person name="Griggs A."/>
            <person name="Gujja S."/>
            <person name="Hansen M."/>
            <person name="Howarth C."/>
            <person name="Imamovic A."/>
            <person name="Larimer J."/>
            <person name="McCowan C."/>
            <person name="Murphy C."/>
            <person name="Neiman D."/>
            <person name="Pearson M."/>
            <person name="Priest M."/>
            <person name="Roberts A."/>
            <person name="Saif S."/>
            <person name="Shea T."/>
            <person name="Sisk P."/>
            <person name="Sykes S."/>
            <person name="Wortman J."/>
            <person name="Nusbaum C."/>
            <person name="Birren B."/>
        </authorList>
    </citation>
    <scope>NUCLEOTIDE SEQUENCE [LARGE SCALE GENOMIC DNA]</scope>
    <source>
        <strain evidence="2 3">ATCC BAA-351</strain>
    </source>
</reference>
<feature type="transmembrane region" description="Helical" evidence="1">
    <location>
        <begin position="71"/>
        <end position="93"/>
    </location>
</feature>